<dbReference type="EMBL" id="JABFAF010000007">
    <property type="protein sequence ID" value="MBA0861336.1"/>
    <property type="molecule type" value="Genomic_DNA"/>
</dbReference>
<dbReference type="PANTHER" id="PTHR48200">
    <property type="entry name" value="PROTEIN, PUTATIVE-RELATED"/>
    <property type="match status" value="1"/>
</dbReference>
<comment type="caution">
    <text evidence="3">The sequence shown here is derived from an EMBL/GenBank/DDBJ whole genome shotgun (WGS) entry which is preliminary data.</text>
</comment>
<evidence type="ECO:0000313" key="4">
    <source>
        <dbReference type="Proteomes" id="UP000593576"/>
    </source>
</evidence>
<sequence length="344" mass="41080">MEKRFLDKVEDSAAVRIWSDKTQQEKDLVPTVEEYTTLLYCPMIQADKAYSRAANVSTFLKKLMSITWMSEQWVHLDTKKRVDIFALSIYGLTIFPKVLRHIDEVVSNLFDRLDKRVMAVLPLLKVEKVSYRVFSENYSLLKELVATPRRDNISEEKWMVILQGLQDKDVEWNAPWMISNEILYRCRDFDWVPLLEIYRAIGYAPLLVLRQYRSSQFIPARQGLAQCEFAYKSDNYKKKTSEQWRQEIKEEKIRVDQWENKFQATQVRENTLKRDLLESRNEKLKEKIKEFEATLQNCELRVEFLEMNNEHWKEQLQRSQGKIRDRDHIMGEVVTQVREAADHL</sequence>
<keyword evidence="4" id="KW-1185">Reference proteome</keyword>
<feature type="coiled-coil region" evidence="1">
    <location>
        <begin position="241"/>
        <end position="322"/>
    </location>
</feature>
<organism evidence="3 4">
    <name type="scientific">Gossypium schwendimanii</name>
    <name type="common">Cotton</name>
    <dbReference type="NCBI Taxonomy" id="34291"/>
    <lineage>
        <taxon>Eukaryota</taxon>
        <taxon>Viridiplantae</taxon>
        <taxon>Streptophyta</taxon>
        <taxon>Embryophyta</taxon>
        <taxon>Tracheophyta</taxon>
        <taxon>Spermatophyta</taxon>
        <taxon>Magnoliopsida</taxon>
        <taxon>eudicotyledons</taxon>
        <taxon>Gunneridae</taxon>
        <taxon>Pentapetalae</taxon>
        <taxon>rosids</taxon>
        <taxon>malvids</taxon>
        <taxon>Malvales</taxon>
        <taxon>Malvaceae</taxon>
        <taxon>Malvoideae</taxon>
        <taxon>Gossypium</taxon>
    </lineage>
</organism>
<dbReference type="Proteomes" id="UP000593576">
    <property type="component" value="Unassembled WGS sequence"/>
</dbReference>
<reference evidence="3 4" key="1">
    <citation type="journal article" date="2019" name="Genome Biol. Evol.">
        <title>Insights into the evolution of the New World diploid cottons (Gossypium, subgenus Houzingenia) based on genome sequencing.</title>
        <authorList>
            <person name="Grover C.E."/>
            <person name="Arick M.A. 2nd"/>
            <person name="Thrash A."/>
            <person name="Conover J.L."/>
            <person name="Sanders W.S."/>
            <person name="Peterson D.G."/>
            <person name="Frelichowski J.E."/>
            <person name="Scheffler J.A."/>
            <person name="Scheffler B.E."/>
            <person name="Wendel J.F."/>
        </authorList>
    </citation>
    <scope>NUCLEOTIDE SEQUENCE [LARGE SCALE GENOMIC DNA]</scope>
    <source>
        <strain evidence="3">1</strain>
        <tissue evidence="3">Leaf</tissue>
    </source>
</reference>
<dbReference type="PANTHER" id="PTHR48200:SF1">
    <property type="entry name" value="AMINOTRANSFERASE-LIKE PLANT MOBILE DOMAIN-CONTAINING PROTEIN"/>
    <property type="match status" value="1"/>
</dbReference>
<evidence type="ECO:0000256" key="1">
    <source>
        <dbReference type="SAM" id="Coils"/>
    </source>
</evidence>
<dbReference type="OrthoDB" id="989156at2759"/>
<dbReference type="AlphaFoldDB" id="A0A7J9LRY3"/>
<keyword evidence="1" id="KW-0175">Coiled coil</keyword>
<name>A0A7J9LRY3_GOSSC</name>
<proteinExistence type="predicted"/>
<evidence type="ECO:0000313" key="3">
    <source>
        <dbReference type="EMBL" id="MBA0861336.1"/>
    </source>
</evidence>
<protein>
    <recommendedName>
        <fullName evidence="2">DUF7745 domain-containing protein</fullName>
    </recommendedName>
</protein>
<dbReference type="InterPro" id="IPR056647">
    <property type="entry name" value="DUF7745"/>
</dbReference>
<feature type="domain" description="DUF7745" evidence="2">
    <location>
        <begin position="79"/>
        <end position="251"/>
    </location>
</feature>
<gene>
    <name evidence="3" type="ORF">Goshw_026949</name>
</gene>
<dbReference type="Pfam" id="PF24924">
    <property type="entry name" value="DUF7745"/>
    <property type="match status" value="1"/>
</dbReference>
<evidence type="ECO:0000259" key="2">
    <source>
        <dbReference type="Pfam" id="PF24924"/>
    </source>
</evidence>
<accession>A0A7J9LRY3</accession>